<dbReference type="PANTHER" id="PTHR46560:SF9">
    <property type="entry name" value="ZP DOMAIN-CONTAINING PROTEIN"/>
    <property type="match status" value="1"/>
</dbReference>
<keyword evidence="2" id="KW-0812">Transmembrane</keyword>
<dbReference type="SMART" id="SM00241">
    <property type="entry name" value="ZP"/>
    <property type="match status" value="1"/>
</dbReference>
<feature type="compositionally biased region" description="Pro residues" evidence="1">
    <location>
        <begin position="15"/>
        <end position="26"/>
    </location>
</feature>
<reference evidence="4" key="1">
    <citation type="submission" date="2022-12" db="EMBL/GenBank/DDBJ databases">
        <title>Genome assemblies of Blomia tropicalis.</title>
        <authorList>
            <person name="Cui Y."/>
        </authorList>
    </citation>
    <scope>NUCLEOTIDE SEQUENCE</scope>
    <source>
        <tissue evidence="4">Adult mites</tissue>
    </source>
</reference>
<sequence length="590" mass="65588">MNNNSVSVECTRSPSPSPPPPPPPPYSETIPESNIEISKKSATSLRLVMMIYCPIIMIVSSIYLFIAPSIMSTVGMDNETDGESVTKLPFNHEDAHTHLNGQQLVVTSGPAPPPPQAPAPISSLSGNIISDEFSPLVTAQCDRGIMYVTIVTQKPFFGVAHSRDFRKSPCLVNGTGSTNTTLKISLLAQPGDEIYCGVQRFKGERSLSLAVRPHKSLELSEDRFFYLTCHTGYKNVKGGTFRVNLKLIDEFGNKANRLIHGSPYSLRAELSPKDSITTLRMKNCFVFAKSTDHVELIDRSGCAASSHLISGFVYNDSSSGEAKIPEMFKFADEAKVHFQCDALLCRENCDEPDCEGTSKAREFELDGYSQVSASTSVFIREPSDSDALEHPDSDKLECTEWRFPWLITLCICLAIMLLVMLLLNLFMCSSMSCRCIKTEANEREPTDDFGEYDPYRADWTAPNSLHGSRYSLENARQRANAHHSGYTSTDETIHSDTTSGRGGGRNDYDNDSFVPDRQYGGQRPIDRQRRNVTTSSDDDSDDDDHRGIHRGSSNRPDSRTYSINSASARPIRTREIDYNGATYPYTVQRY</sequence>
<organism evidence="4 5">
    <name type="scientific">Blomia tropicalis</name>
    <name type="common">Mite</name>
    <dbReference type="NCBI Taxonomy" id="40697"/>
    <lineage>
        <taxon>Eukaryota</taxon>
        <taxon>Metazoa</taxon>
        <taxon>Ecdysozoa</taxon>
        <taxon>Arthropoda</taxon>
        <taxon>Chelicerata</taxon>
        <taxon>Arachnida</taxon>
        <taxon>Acari</taxon>
        <taxon>Acariformes</taxon>
        <taxon>Sarcoptiformes</taxon>
        <taxon>Astigmata</taxon>
        <taxon>Glycyphagoidea</taxon>
        <taxon>Echimyopodidae</taxon>
        <taxon>Blomia</taxon>
    </lineage>
</organism>
<dbReference type="AlphaFoldDB" id="A0A9Q0RNH1"/>
<keyword evidence="2" id="KW-1133">Transmembrane helix</keyword>
<feature type="transmembrane region" description="Helical" evidence="2">
    <location>
        <begin position="403"/>
        <end position="427"/>
    </location>
</feature>
<feature type="region of interest" description="Disordered" evidence="1">
    <location>
        <begin position="1"/>
        <end position="31"/>
    </location>
</feature>
<comment type="caution">
    <text evidence="4">The sequence shown here is derived from an EMBL/GenBank/DDBJ whole genome shotgun (WGS) entry which is preliminary data.</text>
</comment>
<gene>
    <name evidence="4" type="ORF">RDWZM_006591</name>
</gene>
<dbReference type="InterPro" id="IPR001507">
    <property type="entry name" value="ZP_dom"/>
</dbReference>
<evidence type="ECO:0000313" key="4">
    <source>
        <dbReference type="EMBL" id="KAJ6220779.1"/>
    </source>
</evidence>
<evidence type="ECO:0000256" key="1">
    <source>
        <dbReference type="SAM" id="MobiDB-lite"/>
    </source>
</evidence>
<evidence type="ECO:0000256" key="2">
    <source>
        <dbReference type="SAM" id="Phobius"/>
    </source>
</evidence>
<protein>
    <recommendedName>
        <fullName evidence="3">ZP domain-containing protein</fullName>
    </recommendedName>
</protein>
<dbReference type="Pfam" id="PF25301">
    <property type="entry name" value="CUT_C"/>
    <property type="match status" value="1"/>
</dbReference>
<dbReference type="Proteomes" id="UP001142055">
    <property type="component" value="Chromosome 2"/>
</dbReference>
<dbReference type="PROSITE" id="PS51034">
    <property type="entry name" value="ZP_2"/>
    <property type="match status" value="1"/>
</dbReference>
<keyword evidence="2" id="KW-0472">Membrane</keyword>
<evidence type="ECO:0000313" key="5">
    <source>
        <dbReference type="Proteomes" id="UP001142055"/>
    </source>
</evidence>
<dbReference type="InterPro" id="IPR057475">
    <property type="entry name" value="CUT_C"/>
</dbReference>
<feature type="region of interest" description="Disordered" evidence="1">
    <location>
        <begin position="476"/>
        <end position="568"/>
    </location>
</feature>
<feature type="compositionally biased region" description="Polar residues" evidence="1">
    <location>
        <begin position="551"/>
        <end position="567"/>
    </location>
</feature>
<proteinExistence type="predicted"/>
<feature type="domain" description="ZP" evidence="3">
    <location>
        <begin position="140"/>
        <end position="361"/>
    </location>
</feature>
<feature type="transmembrane region" description="Helical" evidence="2">
    <location>
        <begin position="47"/>
        <end position="66"/>
    </location>
</feature>
<feature type="compositionally biased region" description="Polar residues" evidence="1">
    <location>
        <begin position="485"/>
        <end position="499"/>
    </location>
</feature>
<keyword evidence="5" id="KW-1185">Reference proteome</keyword>
<dbReference type="EMBL" id="JAPWDV010000002">
    <property type="protein sequence ID" value="KAJ6220779.1"/>
    <property type="molecule type" value="Genomic_DNA"/>
</dbReference>
<accession>A0A9Q0RNH1</accession>
<name>A0A9Q0RNH1_BLOTA</name>
<feature type="compositionally biased region" description="Polar residues" evidence="1">
    <location>
        <begin position="1"/>
        <end position="12"/>
    </location>
</feature>
<dbReference type="PANTHER" id="PTHR46560">
    <property type="entry name" value="CYPHER, ISOFORM B"/>
    <property type="match status" value="1"/>
</dbReference>
<evidence type="ECO:0000259" key="3">
    <source>
        <dbReference type="PROSITE" id="PS51034"/>
    </source>
</evidence>